<keyword evidence="2" id="KW-1185">Reference proteome</keyword>
<comment type="caution">
    <text evidence="1">The sequence shown here is derived from an EMBL/GenBank/DDBJ whole genome shotgun (WGS) entry which is preliminary data.</text>
</comment>
<sequence>MSVGLYSLPVELLYELQLFALSESLPLVSRDFNALYKHASPSFHAKYILGRLVDSGCSTQSDIYTKALRYPICDQSVLEALRPLVQDFDLTDASIQLPRRLFRSLSPPPSGWTSQHHPIPLLRYLYHTLKAPSINTNANEGYALTRAVHAKFVPLVEFLLEHEASPKYREGLAVKVAIRQKDLEMVKTLVERPAVKQKKGKRQKIEDRLELDSNMLKIAVLSKAKDIVEYLYREKNIIPDVQTLKKMNIIL</sequence>
<dbReference type="Gene3D" id="1.25.40.20">
    <property type="entry name" value="Ankyrin repeat-containing domain"/>
    <property type="match status" value="1"/>
</dbReference>
<dbReference type="STRING" id="231916.A0A409VGA0"/>
<dbReference type="AlphaFoldDB" id="A0A409VGA0"/>
<accession>A0A409VGA0</accession>
<dbReference type="Proteomes" id="UP000284706">
    <property type="component" value="Unassembled WGS sequence"/>
</dbReference>
<dbReference type="InParanoid" id="A0A409VGA0"/>
<organism evidence="1 2">
    <name type="scientific">Gymnopilus dilepis</name>
    <dbReference type="NCBI Taxonomy" id="231916"/>
    <lineage>
        <taxon>Eukaryota</taxon>
        <taxon>Fungi</taxon>
        <taxon>Dikarya</taxon>
        <taxon>Basidiomycota</taxon>
        <taxon>Agaricomycotina</taxon>
        <taxon>Agaricomycetes</taxon>
        <taxon>Agaricomycetidae</taxon>
        <taxon>Agaricales</taxon>
        <taxon>Agaricineae</taxon>
        <taxon>Hymenogastraceae</taxon>
        <taxon>Gymnopilus</taxon>
    </lineage>
</organism>
<name>A0A409VGA0_9AGAR</name>
<dbReference type="SUPFAM" id="SSF140860">
    <property type="entry name" value="Pseudo ankyrin repeat-like"/>
    <property type="match status" value="1"/>
</dbReference>
<evidence type="ECO:0000313" key="2">
    <source>
        <dbReference type="Proteomes" id="UP000284706"/>
    </source>
</evidence>
<dbReference type="OrthoDB" id="539213at2759"/>
<gene>
    <name evidence="1" type="ORF">CVT26_000247</name>
</gene>
<protein>
    <submittedName>
        <fullName evidence="1">Uncharacterized protein</fullName>
    </submittedName>
</protein>
<evidence type="ECO:0000313" key="1">
    <source>
        <dbReference type="EMBL" id="PPQ65287.1"/>
    </source>
</evidence>
<reference evidence="1 2" key="1">
    <citation type="journal article" date="2018" name="Evol. Lett.">
        <title>Horizontal gene cluster transfer increased hallucinogenic mushroom diversity.</title>
        <authorList>
            <person name="Reynolds H.T."/>
            <person name="Vijayakumar V."/>
            <person name="Gluck-Thaler E."/>
            <person name="Korotkin H.B."/>
            <person name="Matheny P.B."/>
            <person name="Slot J.C."/>
        </authorList>
    </citation>
    <scope>NUCLEOTIDE SEQUENCE [LARGE SCALE GENOMIC DNA]</scope>
    <source>
        <strain evidence="1 2">SRW20</strain>
    </source>
</reference>
<dbReference type="InterPro" id="IPR036770">
    <property type="entry name" value="Ankyrin_rpt-contain_sf"/>
</dbReference>
<proteinExistence type="predicted"/>
<dbReference type="EMBL" id="NHYE01005656">
    <property type="protein sequence ID" value="PPQ65287.1"/>
    <property type="molecule type" value="Genomic_DNA"/>
</dbReference>